<accession>A0A4Y8WRZ9</accession>
<protein>
    <recommendedName>
        <fullName evidence="5">Erythronate-4-phosphate dehydrogenase</fullName>
        <ecNumber evidence="5">1.1.1.290</ecNumber>
    </recommendedName>
</protein>
<dbReference type="EMBL" id="SPNC01000034">
    <property type="protein sequence ID" value="TFH95916.1"/>
    <property type="molecule type" value="Genomic_DNA"/>
</dbReference>
<feature type="binding site" evidence="5">
    <location>
        <position position="178"/>
    </location>
    <ligand>
        <name>NAD(+)</name>
        <dbReference type="ChEBI" id="CHEBI:57540"/>
    </ligand>
</feature>
<keyword evidence="1 5" id="KW-0963">Cytoplasm</keyword>
<comment type="subcellular location">
    <subcellularLocation>
        <location evidence="5">Cytoplasm</location>
    </subcellularLocation>
</comment>
<feature type="binding site" evidence="5">
    <location>
        <position position="235"/>
    </location>
    <ligand>
        <name>NAD(+)</name>
        <dbReference type="ChEBI" id="CHEBI:57540"/>
    </ligand>
</feature>
<dbReference type="InterPro" id="IPR020921">
    <property type="entry name" value="Erythronate-4-P_DHase"/>
</dbReference>
<dbReference type="Pfam" id="PF02826">
    <property type="entry name" value="2-Hacid_dh_C"/>
    <property type="match status" value="1"/>
</dbReference>
<dbReference type="HAMAP" id="MF_01825">
    <property type="entry name" value="PdxB"/>
    <property type="match status" value="1"/>
</dbReference>
<feature type="active site" evidence="5">
    <location>
        <position position="240"/>
    </location>
</feature>
<evidence type="ECO:0000259" key="6">
    <source>
        <dbReference type="Pfam" id="PF02826"/>
    </source>
</evidence>
<feature type="binding site" evidence="5">
    <location>
        <position position="149"/>
    </location>
    <ligand>
        <name>NAD(+)</name>
        <dbReference type="ChEBI" id="CHEBI:57540"/>
    </ligand>
</feature>
<feature type="binding site" evidence="5">
    <location>
        <position position="48"/>
    </location>
    <ligand>
        <name>substrate</name>
    </ligand>
</feature>
<proteinExistence type="inferred from homology"/>
<evidence type="ECO:0000256" key="5">
    <source>
        <dbReference type="HAMAP-Rule" id="MF_01825"/>
    </source>
</evidence>
<comment type="function">
    <text evidence="5">Catalyzes the oxidation of erythronate-4-phosphate to 3-hydroxy-2-oxo-4-phosphonooxybutanoate.</text>
</comment>
<evidence type="ECO:0000256" key="3">
    <source>
        <dbReference type="ARBA" id="ARBA00023027"/>
    </source>
</evidence>
<dbReference type="CDD" id="cd12158">
    <property type="entry name" value="ErythrP_dh"/>
    <property type="match status" value="1"/>
</dbReference>
<dbReference type="PANTHER" id="PTHR10996:SF178">
    <property type="entry name" value="2-HYDROXYACID DEHYDROGENASE YGL185C-RELATED"/>
    <property type="match status" value="1"/>
</dbReference>
<dbReference type="STRING" id="1122973.GCA_000379925_02041"/>
<organism evidence="7 8">
    <name type="scientific">Porphyromonas levii</name>
    <dbReference type="NCBI Taxonomy" id="28114"/>
    <lineage>
        <taxon>Bacteria</taxon>
        <taxon>Pseudomonadati</taxon>
        <taxon>Bacteroidota</taxon>
        <taxon>Bacteroidia</taxon>
        <taxon>Bacteroidales</taxon>
        <taxon>Porphyromonadaceae</taxon>
        <taxon>Porphyromonas</taxon>
    </lineage>
</organism>
<feature type="binding site" evidence="5">
    <location>
        <position position="69"/>
    </location>
    <ligand>
        <name>substrate</name>
    </ligand>
</feature>
<comment type="caution">
    <text evidence="5">Lacks conserved residue(s) required for the propagation of feature annotation.</text>
</comment>
<dbReference type="GO" id="GO:0016618">
    <property type="term" value="F:hydroxypyruvate reductase [NAD(P)H] activity"/>
    <property type="evidence" value="ECO:0007669"/>
    <property type="project" value="TreeGrafter"/>
</dbReference>
<dbReference type="Gene3D" id="3.40.50.720">
    <property type="entry name" value="NAD(P)-binding Rossmann-like Domain"/>
    <property type="match status" value="2"/>
</dbReference>
<keyword evidence="2 5" id="KW-0560">Oxidoreductase</keyword>
<dbReference type="GO" id="GO:0030267">
    <property type="term" value="F:glyoxylate reductase (NADPH) activity"/>
    <property type="evidence" value="ECO:0007669"/>
    <property type="project" value="TreeGrafter"/>
</dbReference>
<feature type="active site" evidence="5">
    <location>
        <position position="211"/>
    </location>
</feature>
<dbReference type="OrthoDB" id="1522997at2"/>
<dbReference type="Proteomes" id="UP000297225">
    <property type="component" value="Unassembled WGS sequence"/>
</dbReference>
<reference evidence="7 8" key="1">
    <citation type="submission" date="2019-03" db="EMBL/GenBank/DDBJ databases">
        <title>Porphyromonas levii Isolated from the Uterus of Dairy Cows.</title>
        <authorList>
            <person name="Francis A.M."/>
        </authorList>
    </citation>
    <scope>NUCLEOTIDE SEQUENCE [LARGE SCALE GENOMIC DNA]</scope>
    <source>
        <strain evidence="7 8">AF5678</strain>
    </source>
</reference>
<dbReference type="RefSeq" id="WP_134849687.1">
    <property type="nucleotide sequence ID" value="NZ_CP197400.1"/>
</dbReference>
<comment type="subunit">
    <text evidence="5">Homodimer.</text>
</comment>
<dbReference type="Gene3D" id="3.30.1370.170">
    <property type="match status" value="1"/>
</dbReference>
<gene>
    <name evidence="5" type="primary">pdxB</name>
    <name evidence="7" type="ORF">E4P47_03470</name>
</gene>
<dbReference type="InterPro" id="IPR050223">
    <property type="entry name" value="D-isomer_2-hydroxyacid_DH"/>
</dbReference>
<comment type="catalytic activity">
    <reaction evidence="5">
        <text>4-phospho-D-erythronate + NAD(+) = (R)-3-hydroxy-2-oxo-4-phosphooxybutanoate + NADH + H(+)</text>
        <dbReference type="Rhea" id="RHEA:18829"/>
        <dbReference type="ChEBI" id="CHEBI:15378"/>
        <dbReference type="ChEBI" id="CHEBI:57540"/>
        <dbReference type="ChEBI" id="CHEBI:57945"/>
        <dbReference type="ChEBI" id="CHEBI:58538"/>
        <dbReference type="ChEBI" id="CHEBI:58766"/>
        <dbReference type="EC" id="1.1.1.290"/>
    </reaction>
</comment>
<evidence type="ECO:0000256" key="1">
    <source>
        <dbReference type="ARBA" id="ARBA00022490"/>
    </source>
</evidence>
<name>A0A4Y8WRZ9_9PORP</name>
<dbReference type="GO" id="GO:0005829">
    <property type="term" value="C:cytosol"/>
    <property type="evidence" value="ECO:0007669"/>
    <property type="project" value="TreeGrafter"/>
</dbReference>
<dbReference type="InterPro" id="IPR038251">
    <property type="entry name" value="PdxB_dimer_sf"/>
</dbReference>
<feature type="domain" description="D-isomer specific 2-hydroxyacid dehydrogenase NAD-binding" evidence="6">
    <location>
        <begin position="113"/>
        <end position="259"/>
    </location>
</feature>
<dbReference type="GO" id="GO:0008615">
    <property type="term" value="P:pyridoxine biosynthetic process"/>
    <property type="evidence" value="ECO:0007669"/>
    <property type="project" value="UniProtKB-UniRule"/>
</dbReference>
<dbReference type="EC" id="1.1.1.290" evidence="5"/>
<dbReference type="SUPFAM" id="SSF51735">
    <property type="entry name" value="NAD(P)-binding Rossmann-fold domains"/>
    <property type="match status" value="1"/>
</dbReference>
<comment type="pathway">
    <text evidence="5">Cofactor biosynthesis; pyridoxine 5'-phosphate biosynthesis; pyridoxine 5'-phosphate from D-erythrose 4-phosphate: step 2/5.</text>
</comment>
<dbReference type="AlphaFoldDB" id="A0A4Y8WRZ9"/>
<comment type="caution">
    <text evidence="7">The sequence shown here is derived from an EMBL/GenBank/DDBJ whole genome shotgun (WGS) entry which is preliminary data.</text>
</comment>
<evidence type="ECO:0000313" key="8">
    <source>
        <dbReference type="Proteomes" id="UP000297225"/>
    </source>
</evidence>
<evidence type="ECO:0000256" key="2">
    <source>
        <dbReference type="ARBA" id="ARBA00023002"/>
    </source>
</evidence>
<keyword evidence="8" id="KW-1185">Reference proteome</keyword>
<evidence type="ECO:0000313" key="7">
    <source>
        <dbReference type="EMBL" id="TFH95916.1"/>
    </source>
</evidence>
<dbReference type="InterPro" id="IPR006140">
    <property type="entry name" value="D-isomer_DH_NAD-bd"/>
</dbReference>
<dbReference type="GO" id="GO:0051287">
    <property type="term" value="F:NAD binding"/>
    <property type="evidence" value="ECO:0007669"/>
    <property type="project" value="InterPro"/>
</dbReference>
<evidence type="ECO:0000256" key="4">
    <source>
        <dbReference type="ARBA" id="ARBA00023096"/>
    </source>
</evidence>
<dbReference type="PANTHER" id="PTHR10996">
    <property type="entry name" value="2-HYDROXYACID DEHYDROGENASE-RELATED"/>
    <property type="match status" value="1"/>
</dbReference>
<comment type="similarity">
    <text evidence="5">Belongs to the D-isomer specific 2-hydroxyacid dehydrogenase family. PdxB subfamily.</text>
</comment>
<dbReference type="UniPathway" id="UPA00244">
    <property type="reaction ID" value="UER00310"/>
</dbReference>
<keyword evidence="4 5" id="KW-0664">Pyridoxine biosynthesis</keyword>
<sequence length="373" mass="40976">MKRVRIVAEASVPYVKGVLEDLGEVTYLPSAEFTPETIKGADWLIVRSITKCNRALLEGSSVKLITSATIGFDHIDTAYCQEVGITWYAAPGCNAEAVALYFASAIALLATESGFDPRGKVLGIVGVGNVGRLIERNAKALGMEVLRNDPPRAAQEGADGFVSLHEIATRSDVIAFHTPLTKEGQYKTVHLLDDNFIDALERKPIVMNACRGPVTDNGALLRGLRQGRIERTIIDCWEGEPHPSEALLDATWLATPHIAGFSAQGKANGARTCVDHGLAYFGLSTKRRGLLYPPELGDPTLHLTSSQPLYEALLQSFDIRAIDRNFRSNRHQFEALRRTHPYPYEPSQYRLYADELGGEVDSARALGFEILER</sequence>
<dbReference type="InterPro" id="IPR036291">
    <property type="entry name" value="NAD(P)-bd_dom_sf"/>
</dbReference>
<feature type="binding site" evidence="5">
    <location>
        <position position="260"/>
    </location>
    <ligand>
        <name>NAD(+)</name>
        <dbReference type="ChEBI" id="CHEBI:57540"/>
    </ligand>
</feature>
<dbReference type="SUPFAM" id="SSF52283">
    <property type="entry name" value="Formate/glycerate dehydrogenase catalytic domain-like"/>
    <property type="match status" value="1"/>
</dbReference>
<keyword evidence="3 5" id="KW-0520">NAD</keyword>
<dbReference type="GO" id="GO:0033711">
    <property type="term" value="F:4-phosphoerythronate dehydrogenase activity"/>
    <property type="evidence" value="ECO:0007669"/>
    <property type="project" value="UniProtKB-EC"/>
</dbReference>
<feature type="active site" description="Proton donor" evidence="5">
    <location>
        <position position="257"/>
    </location>
</feature>